<accession>A0A813RD20</accession>
<reference evidence="8" key="1">
    <citation type="submission" date="2021-02" db="EMBL/GenBank/DDBJ databases">
        <authorList>
            <person name="Nowell W R."/>
        </authorList>
    </citation>
    <scope>NUCLEOTIDE SEQUENCE</scope>
</reference>
<dbReference type="EMBL" id="CAJNOT010000022">
    <property type="protein sequence ID" value="CAF0779252.1"/>
    <property type="molecule type" value="Genomic_DNA"/>
</dbReference>
<dbReference type="PROSITE" id="PS50088">
    <property type="entry name" value="ANK_REPEAT"/>
    <property type="match status" value="2"/>
</dbReference>
<keyword evidence="3" id="KW-0833">Ubl conjugation pathway</keyword>
<comment type="similarity">
    <text evidence="5">Belongs to the fem-1 family.</text>
</comment>
<evidence type="ECO:0000256" key="7">
    <source>
        <dbReference type="PROSITE-ProRule" id="PRU00023"/>
    </source>
</evidence>
<evidence type="ECO:0000313" key="8">
    <source>
        <dbReference type="EMBL" id="CAF0779252.1"/>
    </source>
</evidence>
<dbReference type="PANTHER" id="PTHR24173">
    <property type="entry name" value="ANKYRIN REPEAT CONTAINING"/>
    <property type="match status" value="1"/>
</dbReference>
<evidence type="ECO:0000256" key="1">
    <source>
        <dbReference type="ARBA" id="ARBA00004906"/>
    </source>
</evidence>
<dbReference type="SUPFAM" id="SSF48403">
    <property type="entry name" value="Ankyrin repeat"/>
    <property type="match status" value="2"/>
</dbReference>
<comment type="pathway">
    <text evidence="1">Protein modification; protein ubiquitination.</text>
</comment>
<dbReference type="SMART" id="SM00248">
    <property type="entry name" value="ANK"/>
    <property type="match status" value="7"/>
</dbReference>
<evidence type="ECO:0000256" key="2">
    <source>
        <dbReference type="ARBA" id="ARBA00022737"/>
    </source>
</evidence>
<dbReference type="PROSITE" id="PS50297">
    <property type="entry name" value="ANK_REP_REGION"/>
    <property type="match status" value="1"/>
</dbReference>
<dbReference type="Proteomes" id="UP000663864">
    <property type="component" value="Unassembled WGS sequence"/>
</dbReference>
<dbReference type="PRINTS" id="PR01415">
    <property type="entry name" value="ANKYRIN"/>
</dbReference>
<evidence type="ECO:0000313" key="9">
    <source>
        <dbReference type="Proteomes" id="UP000663864"/>
    </source>
</evidence>
<dbReference type="Pfam" id="PF12796">
    <property type="entry name" value="Ank_2"/>
    <property type="match status" value="2"/>
</dbReference>
<protein>
    <recommendedName>
        <fullName evidence="6">Protein fem-1 homolog B</fullName>
    </recommendedName>
</protein>
<organism evidence="8 9">
    <name type="scientific">Rotaria sordida</name>
    <dbReference type="NCBI Taxonomy" id="392033"/>
    <lineage>
        <taxon>Eukaryota</taxon>
        <taxon>Metazoa</taxon>
        <taxon>Spiralia</taxon>
        <taxon>Gnathifera</taxon>
        <taxon>Rotifera</taxon>
        <taxon>Eurotatoria</taxon>
        <taxon>Bdelloidea</taxon>
        <taxon>Philodinida</taxon>
        <taxon>Philodinidae</taxon>
        <taxon>Rotaria</taxon>
    </lineage>
</organism>
<keyword evidence="4 7" id="KW-0040">ANK repeat</keyword>
<feature type="repeat" description="ANK" evidence="7">
    <location>
        <begin position="132"/>
        <end position="164"/>
    </location>
</feature>
<evidence type="ECO:0000256" key="6">
    <source>
        <dbReference type="ARBA" id="ARBA00072197"/>
    </source>
</evidence>
<comment type="caution">
    <text evidence="8">The sequence shown here is derived from an EMBL/GenBank/DDBJ whole genome shotgun (WGS) entry which is preliminary data.</text>
</comment>
<evidence type="ECO:0000256" key="5">
    <source>
        <dbReference type="ARBA" id="ARBA00038500"/>
    </source>
</evidence>
<proteinExistence type="inferred from homology"/>
<name>A0A813RD20_9BILA</name>
<dbReference type="AlphaFoldDB" id="A0A813RD20"/>
<evidence type="ECO:0000256" key="3">
    <source>
        <dbReference type="ARBA" id="ARBA00022786"/>
    </source>
</evidence>
<feature type="repeat" description="ANK" evidence="7">
    <location>
        <begin position="32"/>
        <end position="64"/>
    </location>
</feature>
<dbReference type="PANTHER" id="PTHR24173:SF78">
    <property type="entry name" value="PROTEIN FEM-1 HOMOLOG B"/>
    <property type="match status" value="1"/>
</dbReference>
<keyword evidence="2" id="KW-0677">Repeat</keyword>
<sequence length="557" mass="64178">MVQILLNYSKLDLELLNDIQLVERDQNFLIFQNVSVLWAAAAVDNFQIVKLLVEHGAQVNHTTKTNSTAFRCACWNGNTDMARYLNENGANIHITKIHNETNLIASVYNKQLKMITYLVDELGCDVNESTDDGRPPLYFAVDRGSLELVQFLLNHGARNFRPNDIHMSPLLLAAEKRRIDLVDAISSQCSLLEQIEAQELLGSAFACREHGISNFEKSFEYFYRALELRSQHNLSKVLRLSTVEVLDNRQECQTIDELEKLRLNDDHMYIEALLVRERLLGPTNARYCRSLRFRGALLADNAQHHRGVDFWLYELSLRQQYSLSIDIEDLRQWASIFSDMIRKSLSIPIVPWQTVITVILEELENNMIDFDYNLHTLLFLITIISQILSKSIISNNDRQIFYRQIRIIVQHQYVTQTDRSSLLHLSLNNHTSANDYFIDFICKYPCLHTVRLLLQCGADVNAIDVIRNTPLHIFVSNSNVVDDTIIQYLCDAGVHLDCVNALRETPIDIATDLNMKQFLRARTKISLKCLCARLIQKNTIPFHGKISNSLINFVKKH</sequence>
<dbReference type="InterPro" id="IPR002110">
    <property type="entry name" value="Ankyrin_rpt"/>
</dbReference>
<gene>
    <name evidence="8" type="ORF">ZHD862_LOCUS1292</name>
</gene>
<evidence type="ECO:0000256" key="4">
    <source>
        <dbReference type="ARBA" id="ARBA00023043"/>
    </source>
</evidence>
<dbReference type="InterPro" id="IPR036770">
    <property type="entry name" value="Ankyrin_rpt-contain_sf"/>
</dbReference>
<dbReference type="Gene3D" id="1.25.40.20">
    <property type="entry name" value="Ankyrin repeat-containing domain"/>
    <property type="match status" value="2"/>
</dbReference>